<dbReference type="AlphaFoldDB" id="A0A165YFH2"/>
<name>A0A165YFH2_9AGAM</name>
<sequence>MDPFASSSSTSAAAAGGWGAASSSTGCPIITSSSTALSGSPTFTGEGEEGERGTGTLGKIRRKLSMKSLLRPSKSRLREVEEEDFGNFNFAESYHGDYGDEGRGGEEELGLNVDVDVDRSPSLTSSLTSSSEGSATASSPASRQMSTKDSLTLRWHTIQLRVAFFVYRKRQTISRKFSLDKLPGGRGRRGTEGEIARPVPVWVS</sequence>
<feature type="compositionally biased region" description="Low complexity" evidence="1">
    <location>
        <begin position="1"/>
        <end position="26"/>
    </location>
</feature>
<evidence type="ECO:0000256" key="1">
    <source>
        <dbReference type="SAM" id="MobiDB-lite"/>
    </source>
</evidence>
<evidence type="ECO:0000313" key="2">
    <source>
        <dbReference type="EMBL" id="KZT33187.1"/>
    </source>
</evidence>
<organism evidence="2 3">
    <name type="scientific">Sistotremastrum suecicum HHB10207 ss-3</name>
    <dbReference type="NCBI Taxonomy" id="1314776"/>
    <lineage>
        <taxon>Eukaryota</taxon>
        <taxon>Fungi</taxon>
        <taxon>Dikarya</taxon>
        <taxon>Basidiomycota</taxon>
        <taxon>Agaricomycotina</taxon>
        <taxon>Agaricomycetes</taxon>
        <taxon>Sistotremastrales</taxon>
        <taxon>Sistotremastraceae</taxon>
        <taxon>Sistotremastrum</taxon>
    </lineage>
</organism>
<feature type="compositionally biased region" description="Polar residues" evidence="1">
    <location>
        <begin position="30"/>
        <end position="41"/>
    </location>
</feature>
<feature type="region of interest" description="Disordered" evidence="1">
    <location>
        <begin position="120"/>
        <end position="148"/>
    </location>
</feature>
<feature type="region of interest" description="Disordered" evidence="1">
    <location>
        <begin position="1"/>
        <end position="62"/>
    </location>
</feature>
<accession>A0A165YFH2</accession>
<dbReference type="Proteomes" id="UP000076798">
    <property type="component" value="Unassembled WGS sequence"/>
</dbReference>
<reference evidence="2 3" key="1">
    <citation type="journal article" date="2016" name="Mol. Biol. Evol.">
        <title>Comparative Genomics of Early-Diverging Mushroom-Forming Fungi Provides Insights into the Origins of Lignocellulose Decay Capabilities.</title>
        <authorList>
            <person name="Nagy L.G."/>
            <person name="Riley R."/>
            <person name="Tritt A."/>
            <person name="Adam C."/>
            <person name="Daum C."/>
            <person name="Floudas D."/>
            <person name="Sun H."/>
            <person name="Yadav J.S."/>
            <person name="Pangilinan J."/>
            <person name="Larsson K.H."/>
            <person name="Matsuura K."/>
            <person name="Barry K."/>
            <person name="Labutti K."/>
            <person name="Kuo R."/>
            <person name="Ohm R.A."/>
            <person name="Bhattacharya S.S."/>
            <person name="Shirouzu T."/>
            <person name="Yoshinaga Y."/>
            <person name="Martin F.M."/>
            <person name="Grigoriev I.V."/>
            <person name="Hibbett D.S."/>
        </authorList>
    </citation>
    <scope>NUCLEOTIDE SEQUENCE [LARGE SCALE GENOMIC DNA]</scope>
    <source>
        <strain evidence="2 3">HHB10207 ss-3</strain>
    </source>
</reference>
<dbReference type="EMBL" id="KV428259">
    <property type="protein sequence ID" value="KZT33187.1"/>
    <property type="molecule type" value="Genomic_DNA"/>
</dbReference>
<evidence type="ECO:0000313" key="3">
    <source>
        <dbReference type="Proteomes" id="UP000076798"/>
    </source>
</evidence>
<proteinExistence type="predicted"/>
<protein>
    <submittedName>
        <fullName evidence="2">Uncharacterized protein</fullName>
    </submittedName>
</protein>
<gene>
    <name evidence="2" type="ORF">SISSUDRAFT_1054545</name>
</gene>
<keyword evidence="3" id="KW-1185">Reference proteome</keyword>
<feature type="compositionally biased region" description="Low complexity" evidence="1">
    <location>
        <begin position="120"/>
        <end position="142"/>
    </location>
</feature>